<keyword evidence="2" id="KW-1185">Reference proteome</keyword>
<dbReference type="EMBL" id="QBKR01000030">
    <property type="protein sequence ID" value="PTX52692.1"/>
    <property type="molecule type" value="Genomic_DNA"/>
</dbReference>
<dbReference type="AlphaFoldDB" id="A0A2T6B9I8"/>
<accession>A0A2T6B9I8</accession>
<evidence type="ECO:0000313" key="1">
    <source>
        <dbReference type="EMBL" id="PTX52692.1"/>
    </source>
</evidence>
<proteinExistence type="predicted"/>
<reference evidence="1 2" key="1">
    <citation type="submission" date="2018-04" db="EMBL/GenBank/DDBJ databases">
        <title>Genomic Encyclopedia of Archaeal and Bacterial Type Strains, Phase II (KMG-II): from individual species to whole genera.</title>
        <authorList>
            <person name="Goeker M."/>
        </authorList>
    </citation>
    <scope>NUCLEOTIDE SEQUENCE [LARGE SCALE GENOMIC DNA]</scope>
    <source>
        <strain evidence="1 2">DSM 45787</strain>
    </source>
</reference>
<protein>
    <submittedName>
        <fullName evidence="1">Uncharacterized protein</fullName>
    </submittedName>
</protein>
<dbReference type="RefSeq" id="WP_108025888.1">
    <property type="nucleotide sequence ID" value="NZ_QBKR01000030.1"/>
</dbReference>
<organism evidence="1 2">
    <name type="scientific">Melghirimyces profundicolus</name>
    <dbReference type="NCBI Taxonomy" id="1242148"/>
    <lineage>
        <taxon>Bacteria</taxon>
        <taxon>Bacillati</taxon>
        <taxon>Bacillota</taxon>
        <taxon>Bacilli</taxon>
        <taxon>Bacillales</taxon>
        <taxon>Thermoactinomycetaceae</taxon>
        <taxon>Melghirimyces</taxon>
    </lineage>
</organism>
<dbReference type="Proteomes" id="UP000244240">
    <property type="component" value="Unassembled WGS sequence"/>
</dbReference>
<comment type="caution">
    <text evidence="1">The sequence shown here is derived from an EMBL/GenBank/DDBJ whole genome shotgun (WGS) entry which is preliminary data.</text>
</comment>
<sequence>MTTADHKVRMPLFPLYSEVGKLLELYRGEKKDVVYGMLKSIWEHTGTPQNPVNWTDSDTWIGERLAGENGGEYGL</sequence>
<gene>
    <name evidence="1" type="ORF">C8P63_1304</name>
</gene>
<name>A0A2T6B9I8_9BACL</name>
<evidence type="ECO:0000313" key="2">
    <source>
        <dbReference type="Proteomes" id="UP000244240"/>
    </source>
</evidence>
<dbReference type="OrthoDB" id="9803736at2"/>